<dbReference type="RefSeq" id="WP_208499098.1">
    <property type="nucleotide sequence ID" value="NZ_JAGFNP010000015.1"/>
</dbReference>
<sequence>MTLHFIDRLPMIGTADIDGLTLTYAWVWHQPCLRITFNGPDNTLLGHVTHLDGLPRLAAAPTGMPWLNQAAPARAAAVLDHAIDIWRRKEDMFRTCNG</sequence>
<keyword evidence="2" id="KW-1185">Reference proteome</keyword>
<reference evidence="1 2" key="1">
    <citation type="submission" date="2021-03" db="EMBL/GenBank/DDBJ databases">
        <title>Glycomyces sp. nov., a novel actinomycete isolated from soil.</title>
        <authorList>
            <person name="Yang X."/>
            <person name="Xu X."/>
        </authorList>
    </citation>
    <scope>NUCLEOTIDE SEQUENCE [LARGE SCALE GENOMIC DNA]</scope>
    <source>
        <strain evidence="1 2">NEAU-S30</strain>
    </source>
</reference>
<name>A0ABS3U9L8_9ACTN</name>
<protein>
    <submittedName>
        <fullName evidence="1">Uncharacterized protein</fullName>
    </submittedName>
</protein>
<organism evidence="1 2">
    <name type="scientific">Glycomyces niveus</name>
    <dbReference type="NCBI Taxonomy" id="2820287"/>
    <lineage>
        <taxon>Bacteria</taxon>
        <taxon>Bacillati</taxon>
        <taxon>Actinomycetota</taxon>
        <taxon>Actinomycetes</taxon>
        <taxon>Glycomycetales</taxon>
        <taxon>Glycomycetaceae</taxon>
        <taxon>Glycomyces</taxon>
    </lineage>
</organism>
<proteinExistence type="predicted"/>
<evidence type="ECO:0000313" key="2">
    <source>
        <dbReference type="Proteomes" id="UP000681341"/>
    </source>
</evidence>
<evidence type="ECO:0000313" key="1">
    <source>
        <dbReference type="EMBL" id="MBO3735474.1"/>
    </source>
</evidence>
<dbReference type="EMBL" id="JAGFNP010000015">
    <property type="protein sequence ID" value="MBO3735474.1"/>
    <property type="molecule type" value="Genomic_DNA"/>
</dbReference>
<gene>
    <name evidence="1" type="ORF">J5V16_21820</name>
</gene>
<dbReference type="Proteomes" id="UP000681341">
    <property type="component" value="Unassembled WGS sequence"/>
</dbReference>
<accession>A0ABS3U9L8</accession>
<comment type="caution">
    <text evidence="1">The sequence shown here is derived from an EMBL/GenBank/DDBJ whole genome shotgun (WGS) entry which is preliminary data.</text>
</comment>